<dbReference type="Proteomes" id="UP001324993">
    <property type="component" value="Chromosome"/>
</dbReference>
<name>A0ABZ0RKQ1_9BACT</name>
<keyword evidence="1" id="KW-0732">Signal</keyword>
<feature type="signal peptide" evidence="1">
    <location>
        <begin position="1"/>
        <end position="23"/>
    </location>
</feature>
<proteinExistence type="predicted"/>
<accession>A0ABZ0RKQ1</accession>
<feature type="domain" description="Alginate export" evidence="2">
    <location>
        <begin position="44"/>
        <end position="275"/>
    </location>
</feature>
<dbReference type="Gene3D" id="2.40.160.10">
    <property type="entry name" value="Porin"/>
    <property type="match status" value="1"/>
</dbReference>
<evidence type="ECO:0000259" key="2">
    <source>
        <dbReference type="Pfam" id="PF13372"/>
    </source>
</evidence>
<dbReference type="Pfam" id="PF13372">
    <property type="entry name" value="Alginate_exp"/>
    <property type="match status" value="1"/>
</dbReference>
<sequence>MKSVYQTTSLAFMLATSVTGVVANTAESFLDTTFYKLESAVPGKFNLDARLRYESFDLQNAVPANDRDGHSLRLRYGYTTPNLSGFTAMIEGETVTRVGGQVNDIHPLDEAGDGTDLNQLWLQYQDAEYGHIKLGRQIYALDDHRFIGHVGWRQNIQTFDAVTAEYSGIEKLSVKPFYLAEQHSVNGLHNELKAYGLNVAYRFSKAFVATAFYYDIDGDEASNADASNETLGLRVTGTVMLDELPITYAASLAEQTDAGASSKDYDAAYYAADVSTQIEAVTLGGGFEIMQAEFRTPLATVHKFNGFADALLPTGGFANGLEDLYLYAGYTLPIGNGIPVKVIYHWFDSESSGAAGQDGGKEIDLVASYRINQYVSLLAKYGDYESDGGVGNAGAVDKEMFTFELNFKY</sequence>
<dbReference type="InterPro" id="IPR023614">
    <property type="entry name" value="Porin_dom_sf"/>
</dbReference>
<evidence type="ECO:0000313" key="4">
    <source>
        <dbReference type="Proteomes" id="UP001324993"/>
    </source>
</evidence>
<feature type="chain" id="PRO_5045820141" evidence="1">
    <location>
        <begin position="24"/>
        <end position="409"/>
    </location>
</feature>
<organism evidence="3 4">
    <name type="scientific">Coraliomargarita algicola</name>
    <dbReference type="NCBI Taxonomy" id="3092156"/>
    <lineage>
        <taxon>Bacteria</taxon>
        <taxon>Pseudomonadati</taxon>
        <taxon>Verrucomicrobiota</taxon>
        <taxon>Opitutia</taxon>
        <taxon>Puniceicoccales</taxon>
        <taxon>Coraliomargaritaceae</taxon>
        <taxon>Coraliomargarita</taxon>
    </lineage>
</organism>
<keyword evidence="4" id="KW-1185">Reference proteome</keyword>
<dbReference type="RefSeq" id="WP_319833651.1">
    <property type="nucleotide sequence ID" value="NZ_CP138858.1"/>
</dbReference>
<gene>
    <name evidence="3" type="ORF">SH580_03630</name>
</gene>
<reference evidence="3 4" key="1">
    <citation type="submission" date="2023-11" db="EMBL/GenBank/DDBJ databases">
        <title>Coraliomargarita sp. nov., isolated from marine algae.</title>
        <authorList>
            <person name="Lee J.K."/>
            <person name="Baek J.H."/>
            <person name="Kim J.M."/>
            <person name="Choi D.G."/>
            <person name="Jeon C.O."/>
        </authorList>
    </citation>
    <scope>NUCLEOTIDE SEQUENCE [LARGE SCALE GENOMIC DNA]</scope>
    <source>
        <strain evidence="3 4">J2-16</strain>
    </source>
</reference>
<evidence type="ECO:0000313" key="3">
    <source>
        <dbReference type="EMBL" id="WPJ96794.1"/>
    </source>
</evidence>
<dbReference type="SUPFAM" id="SSF56935">
    <property type="entry name" value="Porins"/>
    <property type="match status" value="1"/>
</dbReference>
<evidence type="ECO:0000256" key="1">
    <source>
        <dbReference type="SAM" id="SignalP"/>
    </source>
</evidence>
<dbReference type="EMBL" id="CP138858">
    <property type="protein sequence ID" value="WPJ96794.1"/>
    <property type="molecule type" value="Genomic_DNA"/>
</dbReference>
<dbReference type="InterPro" id="IPR025388">
    <property type="entry name" value="Alginate_export_dom"/>
</dbReference>
<protein>
    <submittedName>
        <fullName evidence="3">Alginate export family protein</fullName>
    </submittedName>
</protein>